<dbReference type="Proteomes" id="UP001187531">
    <property type="component" value="Unassembled WGS sequence"/>
</dbReference>
<proteinExistence type="predicted"/>
<feature type="signal peptide" evidence="2">
    <location>
        <begin position="1"/>
        <end position="23"/>
    </location>
</feature>
<feature type="region of interest" description="Disordered" evidence="1">
    <location>
        <begin position="913"/>
        <end position="948"/>
    </location>
</feature>
<dbReference type="PANTHER" id="PTHR22933">
    <property type="entry name" value="FI18007P1-RELATED"/>
    <property type="match status" value="1"/>
</dbReference>
<evidence type="ECO:0000256" key="1">
    <source>
        <dbReference type="SAM" id="MobiDB-lite"/>
    </source>
</evidence>
<feature type="region of interest" description="Disordered" evidence="1">
    <location>
        <begin position="765"/>
        <end position="833"/>
    </location>
</feature>
<dbReference type="SUPFAM" id="SSF57625">
    <property type="entry name" value="Invertebrate chitin-binding proteins"/>
    <property type="match status" value="1"/>
</dbReference>
<protein>
    <recommendedName>
        <fullName evidence="3">Chitin-binding type-2 domain-containing protein</fullName>
    </recommendedName>
</protein>
<feature type="compositionally biased region" description="Basic and acidic residues" evidence="1">
    <location>
        <begin position="822"/>
        <end position="833"/>
    </location>
</feature>
<dbReference type="GO" id="GO:0005576">
    <property type="term" value="C:extracellular region"/>
    <property type="evidence" value="ECO:0007669"/>
    <property type="project" value="InterPro"/>
</dbReference>
<organism evidence="4 5">
    <name type="scientific">Artemia franciscana</name>
    <name type="common">Brine shrimp</name>
    <name type="synonym">Artemia sanfranciscana</name>
    <dbReference type="NCBI Taxonomy" id="6661"/>
    <lineage>
        <taxon>Eukaryota</taxon>
        <taxon>Metazoa</taxon>
        <taxon>Ecdysozoa</taxon>
        <taxon>Arthropoda</taxon>
        <taxon>Crustacea</taxon>
        <taxon>Branchiopoda</taxon>
        <taxon>Anostraca</taxon>
        <taxon>Artemiidae</taxon>
        <taxon>Artemia</taxon>
    </lineage>
</organism>
<feature type="compositionally biased region" description="Basic and acidic residues" evidence="1">
    <location>
        <begin position="166"/>
        <end position="176"/>
    </location>
</feature>
<dbReference type="InterPro" id="IPR036508">
    <property type="entry name" value="Chitin-bd_dom_sf"/>
</dbReference>
<feature type="region of interest" description="Disordered" evidence="1">
    <location>
        <begin position="166"/>
        <end position="187"/>
    </location>
</feature>
<evidence type="ECO:0000259" key="3">
    <source>
        <dbReference type="PROSITE" id="PS50940"/>
    </source>
</evidence>
<feature type="compositionally biased region" description="Acidic residues" evidence="1">
    <location>
        <begin position="1205"/>
        <end position="1214"/>
    </location>
</feature>
<feature type="chain" id="PRO_5041685186" description="Chitin-binding type-2 domain-containing protein" evidence="2">
    <location>
        <begin position="24"/>
        <end position="1336"/>
    </location>
</feature>
<evidence type="ECO:0000256" key="2">
    <source>
        <dbReference type="SAM" id="SignalP"/>
    </source>
</evidence>
<feature type="compositionally biased region" description="Basic and acidic residues" evidence="1">
    <location>
        <begin position="939"/>
        <end position="948"/>
    </location>
</feature>
<feature type="compositionally biased region" description="Low complexity" evidence="1">
    <location>
        <begin position="778"/>
        <end position="787"/>
    </location>
</feature>
<feature type="region of interest" description="Disordered" evidence="1">
    <location>
        <begin position="1202"/>
        <end position="1225"/>
    </location>
</feature>
<dbReference type="PROSITE" id="PS50940">
    <property type="entry name" value="CHIT_BIND_II"/>
    <property type="match status" value="1"/>
</dbReference>
<dbReference type="InterPro" id="IPR002557">
    <property type="entry name" value="Chitin-bd_dom"/>
</dbReference>
<feature type="domain" description="Chitin-binding type-2" evidence="3">
    <location>
        <begin position="56"/>
        <end position="114"/>
    </location>
</feature>
<feature type="compositionally biased region" description="Basic and acidic residues" evidence="1">
    <location>
        <begin position="913"/>
        <end position="931"/>
    </location>
</feature>
<comment type="caution">
    <text evidence="4">The sequence shown here is derived from an EMBL/GenBank/DDBJ whole genome shotgun (WGS) entry which is preliminary data.</text>
</comment>
<evidence type="ECO:0000313" key="5">
    <source>
        <dbReference type="Proteomes" id="UP001187531"/>
    </source>
</evidence>
<dbReference type="InterPro" id="IPR052976">
    <property type="entry name" value="Scoloptoxin-like"/>
</dbReference>
<gene>
    <name evidence="4" type="ORF">QYM36_007951</name>
</gene>
<feature type="region of interest" description="Disordered" evidence="1">
    <location>
        <begin position="696"/>
        <end position="716"/>
    </location>
</feature>
<feature type="compositionally biased region" description="Low complexity" evidence="1">
    <location>
        <begin position="1215"/>
        <end position="1225"/>
    </location>
</feature>
<accession>A0AA88ITP9</accession>
<evidence type="ECO:0000313" key="4">
    <source>
        <dbReference type="EMBL" id="KAK2727282.1"/>
    </source>
</evidence>
<keyword evidence="5" id="KW-1185">Reference proteome</keyword>
<dbReference type="GO" id="GO:0008061">
    <property type="term" value="F:chitin binding"/>
    <property type="evidence" value="ECO:0007669"/>
    <property type="project" value="InterPro"/>
</dbReference>
<reference evidence="4" key="1">
    <citation type="submission" date="2023-07" db="EMBL/GenBank/DDBJ databases">
        <title>Chromosome-level genome assembly of Artemia franciscana.</title>
        <authorList>
            <person name="Jo E."/>
        </authorList>
    </citation>
    <scope>NUCLEOTIDE SEQUENCE</scope>
    <source>
        <tissue evidence="4">Whole body</tissue>
    </source>
</reference>
<keyword evidence="2" id="KW-0732">Signal</keyword>
<dbReference type="EMBL" id="JAVRJZ010000001">
    <property type="protein sequence ID" value="KAK2727282.1"/>
    <property type="molecule type" value="Genomic_DNA"/>
</dbReference>
<dbReference type="PANTHER" id="PTHR22933:SF43">
    <property type="entry name" value="LP10131P"/>
    <property type="match status" value="1"/>
</dbReference>
<dbReference type="Pfam" id="PF01607">
    <property type="entry name" value="CBM_14"/>
    <property type="match status" value="1"/>
</dbReference>
<name>A0AA88ITP9_ARTSF</name>
<sequence>MDLAHGRTIGILLLLHIIVSTMENVIENTISTKGTKSLPGTPGTHYPMMSDVIQTEFRCQRGKLGYFADKDADCQMFHVCQEDGRHFKFLCPNGTIFNQELLVCDWWYESDCSLADAYHDFRRSKVDVEKNQDSNRLDKNSGTSTVILSKIIPLESKPILKKLDADQPVKKSEQQREGLSGSSQDFLERENSRNIDGGITAFGLEDLKEDTEKKLNLPSLKISIGNEQNNSKFMEFQSIPETLNLNSEKNANLEKYETDTSKILTMDPNITPLSFNLTQGHNHPLVFNVSSKHNKHLHEGTLESSQGFLKIENVEKIPANSVKDLTVNLNKIFSPQSLKTSNKNETNSYKVKEIQSLPEILNLNEEKDISLEIFEKVVATEPKRTHSSSNMMKENNHSLFIDAFTEDKRQLHEDLSERSKSLSNRVKTPSAASDIVVIPLKDLKVEKNFIGKFLKLSNKSEATSSKVTELMNIPKGLDFNQEDYENTESFETATLKEVVTEPKIAEHSSNLMRGNDHQLSSNATNDEKELQQGLPENYLSFLTNEDVQNTNQGITSLLLKKLDTNFARTFNMTNTKVSNKREPIIEKIQNIPDISNFKSGKDENLEAIEFGAFKTKIKESEKNLSPPDLVNLSNYGATTNTNNNRNNDLYDGLIEISKDFVEKEKTENSNDDNRMFSQIVESYDPEIQQVESYSNFRGNNSETLHKNEQKHSKSKQMQNKLEILNLYPGKGINTEAFATNVLKKIVIDPKVTLVSKNIEKESNQPLLSNVTSDNKKQLNNSLSGKSRSSLEREEEENADDDVTKQPHKERKSVCSQNLQNFNKDESINSDVKKGQNTPEILNFNSEKEKSCEIFENQMLKKADIDPKKTLLLPDLVNGDNHPPSFNATNRHNKDLHANLLENKEDFMEIEKDQHMDEKPAVLRLRDPKNDSDTISNRQSLERPNKSEDTEVLNLTNILSRNSEKDVDFGATNKQNGSKDLSSRSIGNAKIKIQSINNESVTKIMLKSRVNQQNVTTDFKRIETTSSANVDLHLKKNQVETEEDLESNNSKFPPQTNEGLLTMALFSQKKLDEQLSIVQNSTAKNGISNLKRTYNTTTNSVNSKRNTTDLQIEKEVALFFKTVSEDIHFETLPNFKSDENIPKTDEVSDQNKNQFLNTNEIYEFYNPRETTTVFVVENADARNIPADIDLGILGSGFENQSGVSEADTEVFDETTTETSTTMESESATIERRELLIKKEEDIRRNENIQKDSFESPDFDLTESFNEIDTLEKINQVVKYDISSLIQETLDDELNDQFFENEFLSAKDYETDYELIDDEIQDLLAISSSHETILSDKH</sequence>
<dbReference type="SMART" id="SM00494">
    <property type="entry name" value="ChtBD2"/>
    <property type="match status" value="1"/>
</dbReference>
<dbReference type="Gene3D" id="2.170.140.10">
    <property type="entry name" value="Chitin binding domain"/>
    <property type="match status" value="1"/>
</dbReference>